<proteinExistence type="predicted"/>
<sequence>MATQKLPPFAPVTLAELRRIWQEHPEEDVRRLTLEVARYRQVIAEIDGHYRHIHQSWRDTVGGELFALHLLKQLMYTERQRLG</sequence>
<name>A0A5E5R9V6_PSEAI</name>
<dbReference type="RefSeq" id="WP_042159526.1">
    <property type="nucleotide sequence ID" value="NZ_CP181564.1"/>
</dbReference>
<gene>
    <name evidence="1" type="ORF">TUEID40_06499</name>
</gene>
<dbReference type="AlphaFoldDB" id="A0A5E5R9V6"/>
<organism evidence="1">
    <name type="scientific">Pseudomonas aeruginosa</name>
    <dbReference type="NCBI Taxonomy" id="287"/>
    <lineage>
        <taxon>Bacteria</taxon>
        <taxon>Pseudomonadati</taxon>
        <taxon>Pseudomonadota</taxon>
        <taxon>Gammaproteobacteria</taxon>
        <taxon>Pseudomonadales</taxon>
        <taxon>Pseudomonadaceae</taxon>
        <taxon>Pseudomonas</taxon>
    </lineage>
</organism>
<geneLocation type="plasmid" evidence="1">
    <name>1</name>
</geneLocation>
<protein>
    <submittedName>
        <fullName evidence="1">Uncharacterized protein</fullName>
    </submittedName>
</protein>
<accession>A0A5E5R9V6</accession>
<reference evidence="1" key="1">
    <citation type="submission" date="2019-09" db="EMBL/GenBank/DDBJ databases">
        <authorList>
            <person name="Gross C."/>
            <person name="Bohn E."/>
        </authorList>
    </citation>
    <scope>NUCLEOTIDE SEQUENCE</scope>
    <source>
        <strain evidence="1">ID40</strain>
        <plasmid evidence="1">1</plasmid>
    </source>
</reference>
<evidence type="ECO:0000313" key="1">
    <source>
        <dbReference type="EMBL" id="VVH85276.1"/>
    </source>
</evidence>
<dbReference type="EMBL" id="LR700249">
    <property type="protein sequence ID" value="VVH85276.1"/>
    <property type="molecule type" value="Genomic_DNA"/>
</dbReference>
<keyword evidence="1" id="KW-0614">Plasmid</keyword>